<sequence>MRDTLAESSSSAHLISASPAQSETAGIPTIAIKPPTSLRDPDWNLLVSQEGEDQYTKSELHHLVTMLRTELDLSKIHLTQCQATQESYKTQLILQNL</sequence>
<evidence type="ECO:0000313" key="2">
    <source>
        <dbReference type="EMBL" id="KAF9521091.1"/>
    </source>
</evidence>
<feature type="compositionally biased region" description="Low complexity" evidence="1">
    <location>
        <begin position="1"/>
        <end position="20"/>
    </location>
</feature>
<feature type="region of interest" description="Disordered" evidence="1">
    <location>
        <begin position="1"/>
        <end position="27"/>
    </location>
</feature>
<dbReference type="AlphaFoldDB" id="A0A9P6E009"/>
<name>A0A9P6E009_9AGAM</name>
<gene>
    <name evidence="2" type="ORF">BS47DRAFT_1335178</name>
</gene>
<proteinExistence type="predicted"/>
<accession>A0A9P6E009</accession>
<reference evidence="2" key="1">
    <citation type="journal article" date="2020" name="Nat. Commun.">
        <title>Large-scale genome sequencing of mycorrhizal fungi provides insights into the early evolution of symbiotic traits.</title>
        <authorList>
            <person name="Miyauchi S."/>
            <person name="Kiss E."/>
            <person name="Kuo A."/>
            <person name="Drula E."/>
            <person name="Kohler A."/>
            <person name="Sanchez-Garcia M."/>
            <person name="Morin E."/>
            <person name="Andreopoulos B."/>
            <person name="Barry K.W."/>
            <person name="Bonito G."/>
            <person name="Buee M."/>
            <person name="Carver A."/>
            <person name="Chen C."/>
            <person name="Cichocki N."/>
            <person name="Clum A."/>
            <person name="Culley D."/>
            <person name="Crous P.W."/>
            <person name="Fauchery L."/>
            <person name="Girlanda M."/>
            <person name="Hayes R.D."/>
            <person name="Keri Z."/>
            <person name="LaButti K."/>
            <person name="Lipzen A."/>
            <person name="Lombard V."/>
            <person name="Magnuson J."/>
            <person name="Maillard F."/>
            <person name="Murat C."/>
            <person name="Nolan M."/>
            <person name="Ohm R.A."/>
            <person name="Pangilinan J."/>
            <person name="Pereira M.F."/>
            <person name="Perotto S."/>
            <person name="Peter M."/>
            <person name="Pfister S."/>
            <person name="Riley R."/>
            <person name="Sitrit Y."/>
            <person name="Stielow J.B."/>
            <person name="Szollosi G."/>
            <person name="Zifcakova L."/>
            <person name="Stursova M."/>
            <person name="Spatafora J.W."/>
            <person name="Tedersoo L."/>
            <person name="Vaario L.M."/>
            <person name="Yamada A."/>
            <person name="Yan M."/>
            <person name="Wang P."/>
            <person name="Xu J."/>
            <person name="Bruns T."/>
            <person name="Baldrian P."/>
            <person name="Vilgalys R."/>
            <person name="Dunand C."/>
            <person name="Henrissat B."/>
            <person name="Grigoriev I.V."/>
            <person name="Hibbett D."/>
            <person name="Nagy L.G."/>
            <person name="Martin F.M."/>
        </authorList>
    </citation>
    <scope>NUCLEOTIDE SEQUENCE</scope>
    <source>
        <strain evidence="2">UP504</strain>
    </source>
</reference>
<dbReference type="EMBL" id="MU128909">
    <property type="protein sequence ID" value="KAF9521091.1"/>
    <property type="molecule type" value="Genomic_DNA"/>
</dbReference>
<dbReference type="Proteomes" id="UP000886523">
    <property type="component" value="Unassembled WGS sequence"/>
</dbReference>
<feature type="non-terminal residue" evidence="2">
    <location>
        <position position="97"/>
    </location>
</feature>
<protein>
    <submittedName>
        <fullName evidence="2">Uncharacterized protein</fullName>
    </submittedName>
</protein>
<comment type="caution">
    <text evidence="2">The sequence shown here is derived from an EMBL/GenBank/DDBJ whole genome shotgun (WGS) entry which is preliminary data.</text>
</comment>
<organism evidence="2 3">
    <name type="scientific">Hydnum rufescens UP504</name>
    <dbReference type="NCBI Taxonomy" id="1448309"/>
    <lineage>
        <taxon>Eukaryota</taxon>
        <taxon>Fungi</taxon>
        <taxon>Dikarya</taxon>
        <taxon>Basidiomycota</taxon>
        <taxon>Agaricomycotina</taxon>
        <taxon>Agaricomycetes</taxon>
        <taxon>Cantharellales</taxon>
        <taxon>Hydnaceae</taxon>
        <taxon>Hydnum</taxon>
    </lineage>
</organism>
<evidence type="ECO:0000313" key="3">
    <source>
        <dbReference type="Proteomes" id="UP000886523"/>
    </source>
</evidence>
<evidence type="ECO:0000256" key="1">
    <source>
        <dbReference type="SAM" id="MobiDB-lite"/>
    </source>
</evidence>
<keyword evidence="3" id="KW-1185">Reference proteome</keyword>